<dbReference type="EMBL" id="KQ982294">
    <property type="protein sequence ID" value="KYQ58280.1"/>
    <property type="molecule type" value="Genomic_DNA"/>
</dbReference>
<keyword evidence="3" id="KW-1185">Reference proteome</keyword>
<feature type="compositionally biased region" description="Basic and acidic residues" evidence="1">
    <location>
        <begin position="51"/>
        <end position="74"/>
    </location>
</feature>
<name>A0A151XD81_9HYME</name>
<accession>A0A151XD81</accession>
<proteinExistence type="predicted"/>
<sequence length="181" mass="20376">MPYSVLEARTKDEFETDDLSPSRERRHMQERKREKERRGENGRKGGKRATRRESVTGERGKKEIIRTRRGEERAIPLLQGGEEGKGRNNALRESPGAAAIDRRCQFSNSFSLLSFFLSSSSPSSLSLSLSLSLSSSSSSRASALTRSLAVIPLLFVHPSRDSPRERPGLCRSFLREKIRAR</sequence>
<evidence type="ECO:0000313" key="3">
    <source>
        <dbReference type="Proteomes" id="UP000075809"/>
    </source>
</evidence>
<reference evidence="2 3" key="1">
    <citation type="submission" date="2015-09" db="EMBL/GenBank/DDBJ databases">
        <title>Trachymyrmex zeteki WGS genome.</title>
        <authorList>
            <person name="Nygaard S."/>
            <person name="Hu H."/>
            <person name="Boomsma J."/>
            <person name="Zhang G."/>
        </authorList>
    </citation>
    <scope>NUCLEOTIDE SEQUENCE [LARGE SCALE GENOMIC DNA]</scope>
    <source>
        <strain evidence="2">Tzet28-1</strain>
        <tissue evidence="2">Whole body</tissue>
    </source>
</reference>
<dbReference type="AlphaFoldDB" id="A0A151XD81"/>
<feature type="compositionally biased region" description="Basic and acidic residues" evidence="1">
    <location>
        <begin position="31"/>
        <end position="43"/>
    </location>
</feature>
<evidence type="ECO:0000256" key="1">
    <source>
        <dbReference type="SAM" id="MobiDB-lite"/>
    </source>
</evidence>
<evidence type="ECO:0000313" key="2">
    <source>
        <dbReference type="EMBL" id="KYQ58280.1"/>
    </source>
</evidence>
<organism evidence="2 3">
    <name type="scientific">Mycetomoellerius zeteki</name>
    <dbReference type="NCBI Taxonomy" id="64791"/>
    <lineage>
        <taxon>Eukaryota</taxon>
        <taxon>Metazoa</taxon>
        <taxon>Ecdysozoa</taxon>
        <taxon>Arthropoda</taxon>
        <taxon>Hexapoda</taxon>
        <taxon>Insecta</taxon>
        <taxon>Pterygota</taxon>
        <taxon>Neoptera</taxon>
        <taxon>Endopterygota</taxon>
        <taxon>Hymenoptera</taxon>
        <taxon>Apocrita</taxon>
        <taxon>Aculeata</taxon>
        <taxon>Formicoidea</taxon>
        <taxon>Formicidae</taxon>
        <taxon>Myrmicinae</taxon>
        <taxon>Mycetomoellerius</taxon>
    </lineage>
</organism>
<feature type="region of interest" description="Disordered" evidence="1">
    <location>
        <begin position="1"/>
        <end position="91"/>
    </location>
</feature>
<gene>
    <name evidence="2" type="ORF">ALC60_02700</name>
</gene>
<dbReference type="Proteomes" id="UP000075809">
    <property type="component" value="Unassembled WGS sequence"/>
</dbReference>
<protein>
    <submittedName>
        <fullName evidence="2">Uncharacterized protein</fullName>
    </submittedName>
</protein>